<dbReference type="STRING" id="288768.SAMEA3906486_02222"/>
<dbReference type="EMBL" id="FKIF01000006">
    <property type="protein sequence ID" value="SAI68988.1"/>
    <property type="molecule type" value="Genomic_DNA"/>
</dbReference>
<dbReference type="Proteomes" id="UP000076848">
    <property type="component" value="Unassembled WGS sequence"/>
</dbReference>
<dbReference type="OrthoDB" id="8913042at2"/>
<dbReference type="SUPFAM" id="SSF55008">
    <property type="entry name" value="HMA, heavy metal-associated domain"/>
    <property type="match status" value="1"/>
</dbReference>
<evidence type="ECO:0000313" key="1">
    <source>
        <dbReference type="EMBL" id="SAI68988.1"/>
    </source>
</evidence>
<evidence type="ECO:0000313" key="2">
    <source>
        <dbReference type="Proteomes" id="UP000076848"/>
    </source>
</evidence>
<protein>
    <submittedName>
        <fullName evidence="1">Uncharacterized protein</fullName>
    </submittedName>
</protein>
<dbReference type="GeneID" id="61530086"/>
<dbReference type="GO" id="GO:0046872">
    <property type="term" value="F:metal ion binding"/>
    <property type="evidence" value="ECO:0007669"/>
    <property type="project" value="InterPro"/>
</dbReference>
<dbReference type="Gene3D" id="3.30.70.100">
    <property type="match status" value="1"/>
</dbReference>
<accession>A0A157SEW7</accession>
<gene>
    <name evidence="1" type="ORF">SAMEA3906486_02222</name>
</gene>
<name>A0A157SEW7_9BORD</name>
<reference evidence="1 2" key="1">
    <citation type="submission" date="2016-04" db="EMBL/GenBank/DDBJ databases">
        <authorList>
            <consortium name="Pathogen Informatics"/>
        </authorList>
    </citation>
    <scope>NUCLEOTIDE SEQUENCE [LARGE SCALE GENOMIC DNA]</scope>
    <source>
        <strain evidence="1 2">H050680373</strain>
    </source>
</reference>
<dbReference type="AlphaFoldDB" id="A0A157SEW7"/>
<dbReference type="RefSeq" id="WP_013391817.1">
    <property type="nucleotide sequence ID" value="NZ_FKIF01000006.1"/>
</dbReference>
<proteinExistence type="predicted"/>
<sequence>MKSINVEVGGLVSSLSGEGVRRKLLYLHGVHNADANYVAGSATIHLDERCLRVKDLRHCISECGYPAPKLTRTTAADGAVPSQIL</sequence>
<organism evidence="1 2">
    <name type="scientific">Bordetella ansorpii</name>
    <dbReference type="NCBI Taxonomy" id="288768"/>
    <lineage>
        <taxon>Bacteria</taxon>
        <taxon>Pseudomonadati</taxon>
        <taxon>Pseudomonadota</taxon>
        <taxon>Betaproteobacteria</taxon>
        <taxon>Burkholderiales</taxon>
        <taxon>Alcaligenaceae</taxon>
        <taxon>Bordetella</taxon>
    </lineage>
</organism>
<dbReference type="InterPro" id="IPR006121">
    <property type="entry name" value="HMA_dom"/>
</dbReference>
<dbReference type="InterPro" id="IPR036163">
    <property type="entry name" value="HMA_dom_sf"/>
</dbReference>
<dbReference type="CDD" id="cd00371">
    <property type="entry name" value="HMA"/>
    <property type="match status" value="1"/>
</dbReference>
<keyword evidence="2" id="KW-1185">Reference proteome</keyword>